<evidence type="ECO:0000313" key="2">
    <source>
        <dbReference type="EMBL" id="WOX30582.1"/>
    </source>
</evidence>
<dbReference type="InterPro" id="IPR038626">
    <property type="entry name" value="Rof-like_sf"/>
</dbReference>
<dbReference type="Proteomes" id="UP000646877">
    <property type="component" value="Unassembled WGS sequence"/>
</dbReference>
<dbReference type="InterPro" id="IPR009778">
    <property type="entry name" value="ROF"/>
</dbReference>
<evidence type="ECO:0000313" key="1">
    <source>
        <dbReference type="EMBL" id="NLR21185.1"/>
    </source>
</evidence>
<keyword evidence="4" id="KW-1185">Reference proteome</keyword>
<dbReference type="EMBL" id="WEIA01000003">
    <property type="protein sequence ID" value="NLR21185.1"/>
    <property type="molecule type" value="Genomic_DNA"/>
</dbReference>
<dbReference type="InterPro" id="IPR023534">
    <property type="entry name" value="Rof/RNase_P-like"/>
</dbReference>
<evidence type="ECO:0000313" key="4">
    <source>
        <dbReference type="Proteomes" id="UP001304419"/>
    </source>
</evidence>
<protein>
    <submittedName>
        <fullName evidence="2">Rho-binding antiterminator</fullName>
    </submittedName>
    <submittedName>
        <fullName evidence="1">Transcriptional regulator</fullName>
    </submittedName>
</protein>
<reference evidence="1" key="1">
    <citation type="submission" date="2019-10" db="EMBL/GenBank/DDBJ databases">
        <authorList>
            <person name="Paulsen S."/>
        </authorList>
    </citation>
    <scope>NUCLEOTIDE SEQUENCE</scope>
    <source>
        <strain evidence="1">LMG 19692</strain>
    </source>
</reference>
<name>A0A8I2KKM1_9GAMM</name>
<gene>
    <name evidence="1" type="ORF">F9Y85_07605</name>
    <name evidence="2" type="ORF">R5H13_22125</name>
</gene>
<dbReference type="GeneID" id="67503740"/>
<reference evidence="2 4" key="2">
    <citation type="submission" date="2023-10" db="EMBL/GenBank/DDBJ databases">
        <title>To unveil natural product biosynthetic capacity in Pseudoalteromonas.</title>
        <authorList>
            <person name="Wang J."/>
        </authorList>
    </citation>
    <scope>NUCLEOTIDE SEQUENCE [LARGE SCALE GENOMIC DNA]</scope>
    <source>
        <strain evidence="2 4">DSM 15914</strain>
    </source>
</reference>
<dbReference type="Pfam" id="PF07073">
    <property type="entry name" value="ROF"/>
    <property type="match status" value="1"/>
</dbReference>
<dbReference type="Gene3D" id="2.30.30.400">
    <property type="entry name" value="Rof-like"/>
    <property type="match status" value="1"/>
</dbReference>
<organism evidence="1 3">
    <name type="scientific">Pseudoalteromonas maricaloris</name>
    <dbReference type="NCBI Taxonomy" id="184924"/>
    <lineage>
        <taxon>Bacteria</taxon>
        <taxon>Pseudomonadati</taxon>
        <taxon>Pseudomonadota</taxon>
        <taxon>Gammaproteobacteria</taxon>
        <taxon>Alteromonadales</taxon>
        <taxon>Pseudoalteromonadaceae</taxon>
        <taxon>Pseudoalteromonas</taxon>
    </lineage>
</organism>
<dbReference type="EMBL" id="CP137579">
    <property type="protein sequence ID" value="WOX30582.1"/>
    <property type="molecule type" value="Genomic_DNA"/>
</dbReference>
<evidence type="ECO:0000313" key="3">
    <source>
        <dbReference type="Proteomes" id="UP000646877"/>
    </source>
</evidence>
<proteinExistence type="predicted"/>
<dbReference type="SUPFAM" id="SSF101744">
    <property type="entry name" value="Rof/RNase P subunit-like"/>
    <property type="match status" value="1"/>
</dbReference>
<sequence length="80" mass="9135">MLSCQQYDYIELACIKRLAVTIEMKDGDVVRGRCENTAIFGKQECLVLERENQTVTVVLAEIASISADTDNPYFTRLRFQ</sequence>
<dbReference type="RefSeq" id="WP_193521737.1">
    <property type="nucleotide sequence ID" value="NZ_CBCSDF010000017.1"/>
</dbReference>
<accession>A0A8I2KKM1</accession>
<dbReference type="Proteomes" id="UP001304419">
    <property type="component" value="Chromosome 2"/>
</dbReference>
<dbReference type="AlphaFoldDB" id="A0A8I2KKM1"/>